<evidence type="ECO:0000256" key="6">
    <source>
        <dbReference type="ARBA" id="ARBA00023163"/>
    </source>
</evidence>
<dbReference type="SMART" id="SM00338">
    <property type="entry name" value="BRLZ"/>
    <property type="match status" value="1"/>
</dbReference>
<protein>
    <recommendedName>
        <fullName evidence="14">DOG1 domain-containing protein</fullName>
    </recommendedName>
</protein>
<dbReference type="InterPro" id="IPR046347">
    <property type="entry name" value="bZIP_sf"/>
</dbReference>
<evidence type="ECO:0000256" key="4">
    <source>
        <dbReference type="ARBA" id="ARBA00023125"/>
    </source>
</evidence>
<feature type="non-terminal residue" evidence="12">
    <location>
        <position position="1"/>
    </location>
</feature>
<dbReference type="AlphaFoldDB" id="S8CDV7"/>
<name>S8CDV7_9LAMI</name>
<keyword evidence="8" id="KW-0175">Coiled coil</keyword>
<dbReference type="SUPFAM" id="SSF57959">
    <property type="entry name" value="Leucine zipper domain"/>
    <property type="match status" value="1"/>
</dbReference>
<dbReference type="PROSITE" id="PS51806">
    <property type="entry name" value="DOG1"/>
    <property type="match status" value="1"/>
</dbReference>
<gene>
    <name evidence="12" type="ORF">M569_09619</name>
</gene>
<comment type="caution">
    <text evidence="12">The sequence shown here is derived from an EMBL/GenBank/DDBJ whole genome shotgun (WGS) entry which is preliminary data.</text>
</comment>
<feature type="coiled-coil region" evidence="8">
    <location>
        <begin position="91"/>
        <end position="118"/>
    </location>
</feature>
<evidence type="ECO:0000313" key="12">
    <source>
        <dbReference type="EMBL" id="EPS65159.1"/>
    </source>
</evidence>
<evidence type="ECO:0000259" key="10">
    <source>
        <dbReference type="PROSITE" id="PS50217"/>
    </source>
</evidence>
<dbReference type="Gene3D" id="1.20.5.170">
    <property type="match status" value="1"/>
</dbReference>
<feature type="domain" description="BZIP" evidence="10">
    <location>
        <begin position="70"/>
        <end position="114"/>
    </location>
</feature>
<evidence type="ECO:0000256" key="2">
    <source>
        <dbReference type="ARBA" id="ARBA00007163"/>
    </source>
</evidence>
<dbReference type="PANTHER" id="PTHR45693">
    <property type="entry name" value="TRANSCRIPTION FACTOR TGA9"/>
    <property type="match status" value="1"/>
</dbReference>
<dbReference type="GO" id="GO:0006351">
    <property type="term" value="P:DNA-templated transcription"/>
    <property type="evidence" value="ECO:0007669"/>
    <property type="project" value="InterPro"/>
</dbReference>
<keyword evidence="5" id="KW-0010">Activator</keyword>
<keyword evidence="13" id="KW-1185">Reference proteome</keyword>
<dbReference type="PROSITE" id="PS00036">
    <property type="entry name" value="BZIP_BASIC"/>
    <property type="match status" value="1"/>
</dbReference>
<dbReference type="GO" id="GO:0043565">
    <property type="term" value="F:sequence-specific DNA binding"/>
    <property type="evidence" value="ECO:0007669"/>
    <property type="project" value="InterPro"/>
</dbReference>
<dbReference type="PROSITE" id="PS50217">
    <property type="entry name" value="BZIP"/>
    <property type="match status" value="1"/>
</dbReference>
<evidence type="ECO:0000256" key="7">
    <source>
        <dbReference type="ARBA" id="ARBA00023242"/>
    </source>
</evidence>
<sequence length="358" mass="40661">NTQFVPSRRMGLCDPIHQIVMWDDFKGSDYLDSSPAMMLDFEAKPEQQQVFSKNNTSGASHRYDQEATKPDKVLRRLAQNREAARKSRLRKKAYVQQLESCKQRLVQIERELHQAKKQGFSAGHSSETTTPHHGGTTLNQCVVAFENEYRNWAEAQDRHVDDLKRALESNAGDSELDALVERGMKHYSHLFSMKASVAKADVLYVMSGLWRSSAERFFFWMGGFRPSELIKVLAVHLEPLSEQQRLDVSNLRQSCQQAEDALSHGIEKLHQIIADMIVGGRLGDGNCHLPEISAAAGKIDSLVRFAGQADHLRQETLQQVTRILSPRQAATCFLAMSDYFRRLQTLSSVWSTRQRQTT</sequence>
<evidence type="ECO:0000256" key="3">
    <source>
        <dbReference type="ARBA" id="ARBA00023015"/>
    </source>
</evidence>
<dbReference type="FunFam" id="1.20.5.170:FF:000019">
    <property type="entry name" value="BZIP family transcription factor"/>
    <property type="match status" value="1"/>
</dbReference>
<accession>S8CDV7</accession>
<feature type="region of interest" description="Disordered" evidence="9">
    <location>
        <begin position="45"/>
        <end position="69"/>
    </location>
</feature>
<organism evidence="12 13">
    <name type="scientific">Genlisea aurea</name>
    <dbReference type="NCBI Taxonomy" id="192259"/>
    <lineage>
        <taxon>Eukaryota</taxon>
        <taxon>Viridiplantae</taxon>
        <taxon>Streptophyta</taxon>
        <taxon>Embryophyta</taxon>
        <taxon>Tracheophyta</taxon>
        <taxon>Spermatophyta</taxon>
        <taxon>Magnoliopsida</taxon>
        <taxon>eudicotyledons</taxon>
        <taxon>Gunneridae</taxon>
        <taxon>Pentapetalae</taxon>
        <taxon>asterids</taxon>
        <taxon>lamiids</taxon>
        <taxon>Lamiales</taxon>
        <taxon>Lentibulariaceae</taxon>
        <taxon>Genlisea</taxon>
    </lineage>
</organism>
<evidence type="ECO:0000256" key="5">
    <source>
        <dbReference type="ARBA" id="ARBA00023159"/>
    </source>
</evidence>
<dbReference type="GO" id="GO:0003700">
    <property type="term" value="F:DNA-binding transcription factor activity"/>
    <property type="evidence" value="ECO:0007669"/>
    <property type="project" value="InterPro"/>
</dbReference>
<proteinExistence type="inferred from homology"/>
<feature type="non-terminal residue" evidence="12">
    <location>
        <position position="358"/>
    </location>
</feature>
<dbReference type="GO" id="GO:0005634">
    <property type="term" value="C:nucleus"/>
    <property type="evidence" value="ECO:0007669"/>
    <property type="project" value="UniProtKB-SubCell"/>
</dbReference>
<evidence type="ECO:0000313" key="13">
    <source>
        <dbReference type="Proteomes" id="UP000015453"/>
    </source>
</evidence>
<dbReference type="EMBL" id="AUSU01004395">
    <property type="protein sequence ID" value="EPS65159.1"/>
    <property type="molecule type" value="Genomic_DNA"/>
</dbReference>
<evidence type="ECO:0000259" key="11">
    <source>
        <dbReference type="PROSITE" id="PS51806"/>
    </source>
</evidence>
<comment type="similarity">
    <text evidence="2">Belongs to the bZIP family.</text>
</comment>
<dbReference type="PANTHER" id="PTHR45693:SF36">
    <property type="entry name" value="TRANSCRIPTION FACTOR TGA4"/>
    <property type="match status" value="1"/>
</dbReference>
<keyword evidence="4" id="KW-0238">DNA-binding</keyword>
<keyword evidence="7" id="KW-0539">Nucleus</keyword>
<keyword evidence="6" id="KW-0804">Transcription</keyword>
<reference evidence="12 13" key="1">
    <citation type="journal article" date="2013" name="BMC Genomics">
        <title>The miniature genome of a carnivorous plant Genlisea aurea contains a low number of genes and short non-coding sequences.</title>
        <authorList>
            <person name="Leushkin E.V."/>
            <person name="Sutormin R.A."/>
            <person name="Nabieva E.R."/>
            <person name="Penin A.A."/>
            <person name="Kondrashov A.S."/>
            <person name="Logacheva M.D."/>
        </authorList>
    </citation>
    <scope>NUCLEOTIDE SEQUENCE [LARGE SCALE GENOMIC DNA]</scope>
</reference>
<evidence type="ECO:0000256" key="1">
    <source>
        <dbReference type="ARBA" id="ARBA00004123"/>
    </source>
</evidence>
<dbReference type="Pfam" id="PF00170">
    <property type="entry name" value="bZIP_1"/>
    <property type="match status" value="1"/>
</dbReference>
<feature type="domain" description="DOG1" evidence="11">
    <location>
        <begin position="142"/>
        <end position="353"/>
    </location>
</feature>
<evidence type="ECO:0000256" key="9">
    <source>
        <dbReference type="SAM" id="MobiDB-lite"/>
    </source>
</evidence>
<dbReference type="InterPro" id="IPR004827">
    <property type="entry name" value="bZIP"/>
</dbReference>
<evidence type="ECO:0008006" key="14">
    <source>
        <dbReference type="Google" id="ProtNLM"/>
    </source>
</evidence>
<dbReference type="Pfam" id="PF14144">
    <property type="entry name" value="DOG1"/>
    <property type="match status" value="1"/>
</dbReference>
<evidence type="ECO:0000256" key="8">
    <source>
        <dbReference type="SAM" id="Coils"/>
    </source>
</evidence>
<comment type="subcellular location">
    <subcellularLocation>
        <location evidence="1">Nucleus</location>
    </subcellularLocation>
</comment>
<feature type="compositionally biased region" description="Polar residues" evidence="9">
    <location>
        <begin position="46"/>
        <end position="59"/>
    </location>
</feature>
<dbReference type="InterPro" id="IPR025422">
    <property type="entry name" value="TGA_domain"/>
</dbReference>
<keyword evidence="3" id="KW-0805">Transcription regulation</keyword>
<dbReference type="OrthoDB" id="2015618at2759"/>
<dbReference type="Proteomes" id="UP000015453">
    <property type="component" value="Unassembled WGS sequence"/>
</dbReference>